<evidence type="ECO:0000313" key="3">
    <source>
        <dbReference type="Proteomes" id="UP000011607"/>
    </source>
</evidence>
<dbReference type="EMBL" id="AOMA01000142">
    <property type="protein sequence ID" value="EMA33344.1"/>
    <property type="molecule type" value="Genomic_DNA"/>
</dbReference>
<feature type="compositionally biased region" description="Low complexity" evidence="1">
    <location>
        <begin position="17"/>
        <end position="45"/>
    </location>
</feature>
<gene>
    <name evidence="2" type="ORF">C446_13979</name>
</gene>
<comment type="caution">
    <text evidence="2">The sequence shown here is derived from an EMBL/GenBank/DDBJ whole genome shotgun (WGS) entry which is preliminary data.</text>
</comment>
<dbReference type="PANTHER" id="PTHR37466:SF1">
    <property type="entry name" value="SLR1628 PROTEIN"/>
    <property type="match status" value="1"/>
</dbReference>
<dbReference type="InterPro" id="IPR018714">
    <property type="entry name" value="DUF2237"/>
</dbReference>
<organism evidence="2 3">
    <name type="scientific">Halobiforma nitratireducens JCM 10879</name>
    <dbReference type="NCBI Taxonomy" id="1227454"/>
    <lineage>
        <taxon>Archaea</taxon>
        <taxon>Methanobacteriati</taxon>
        <taxon>Methanobacteriota</taxon>
        <taxon>Stenosarchaea group</taxon>
        <taxon>Halobacteria</taxon>
        <taxon>Halobacteriales</taxon>
        <taxon>Natrialbaceae</taxon>
        <taxon>Halobiforma</taxon>
    </lineage>
</organism>
<evidence type="ECO:0008006" key="4">
    <source>
        <dbReference type="Google" id="ProtNLM"/>
    </source>
</evidence>
<reference evidence="2 3" key="1">
    <citation type="journal article" date="2014" name="PLoS Genet.">
        <title>Phylogenetically driven sequencing of extremely halophilic archaea reveals strategies for static and dynamic osmo-response.</title>
        <authorList>
            <person name="Becker E.A."/>
            <person name="Seitzer P.M."/>
            <person name="Tritt A."/>
            <person name="Larsen D."/>
            <person name="Krusor M."/>
            <person name="Yao A.I."/>
            <person name="Wu D."/>
            <person name="Madern D."/>
            <person name="Eisen J.A."/>
            <person name="Darling A.E."/>
            <person name="Facciotti M.T."/>
        </authorList>
    </citation>
    <scope>NUCLEOTIDE SEQUENCE [LARGE SCALE GENOMIC DNA]</scope>
    <source>
        <strain evidence="2 3">JCM 10879</strain>
    </source>
</reference>
<name>M0LLL1_9EURY</name>
<evidence type="ECO:0000256" key="1">
    <source>
        <dbReference type="SAM" id="MobiDB-lite"/>
    </source>
</evidence>
<dbReference type="Pfam" id="PF09996">
    <property type="entry name" value="DUF2237"/>
    <property type="match status" value="1"/>
</dbReference>
<feature type="compositionally biased region" description="Basic and acidic residues" evidence="1">
    <location>
        <begin position="51"/>
        <end position="63"/>
    </location>
</feature>
<feature type="compositionally biased region" description="Basic and acidic residues" evidence="1">
    <location>
        <begin position="1"/>
        <end position="14"/>
    </location>
</feature>
<dbReference type="Gene3D" id="3.30.56.110">
    <property type="entry name" value="Protein of unknown function DUF2237"/>
    <property type="match status" value="1"/>
</dbReference>
<keyword evidence="3" id="KW-1185">Reference proteome</keyword>
<dbReference type="Proteomes" id="UP000011607">
    <property type="component" value="Unassembled WGS sequence"/>
</dbReference>
<sequence length="187" mass="20668">MSDESGERADRDGNARSGESNGETETTGTNGNENGNGNGNENDTSGTDDEPPIRNERDDRGDRNVYGTELQPCSTDPMTGYLRDGCCRRVESDRGRHEICAVMTAEFLEFSRAQGNDLVSSKPEFDFPGLEPGDRWCLCLGRWIEAEEAGCAPPVVLEATHEAVLRDVEPDLLREYEYEPGDNDELE</sequence>
<dbReference type="PATRIC" id="fig|1227454.3.peg.2861"/>
<evidence type="ECO:0000313" key="2">
    <source>
        <dbReference type="EMBL" id="EMA33344.1"/>
    </source>
</evidence>
<dbReference type="eggNOG" id="arCOG04618">
    <property type="taxonomic scope" value="Archaea"/>
</dbReference>
<protein>
    <recommendedName>
        <fullName evidence="4">DUF2237 domain-containing protein</fullName>
    </recommendedName>
</protein>
<dbReference type="PANTHER" id="PTHR37466">
    <property type="entry name" value="SLR1628 PROTEIN"/>
    <property type="match status" value="1"/>
</dbReference>
<accession>M0LLL1</accession>
<dbReference type="AlphaFoldDB" id="M0LLL1"/>
<proteinExistence type="predicted"/>
<feature type="region of interest" description="Disordered" evidence="1">
    <location>
        <begin position="1"/>
        <end position="76"/>
    </location>
</feature>